<dbReference type="EMBL" id="JAHLQO010000003">
    <property type="protein sequence ID" value="MBU5669176.1"/>
    <property type="molecule type" value="Genomic_DNA"/>
</dbReference>
<keyword evidence="2 4" id="KW-0378">Hydrolase</keyword>
<dbReference type="PANTHER" id="PTHR11839:SF18">
    <property type="entry name" value="NUDIX HYDROLASE DOMAIN-CONTAINING PROTEIN"/>
    <property type="match status" value="1"/>
</dbReference>
<evidence type="ECO:0000256" key="1">
    <source>
        <dbReference type="ARBA" id="ARBA00001946"/>
    </source>
</evidence>
<feature type="domain" description="Nudix hydrolase" evidence="3">
    <location>
        <begin position="43"/>
        <end position="177"/>
    </location>
</feature>
<accession>A0ABS6FGS6</accession>
<organism evidence="4 5">
    <name type="scientific">Peptoniphilus ovalis</name>
    <dbReference type="NCBI Taxonomy" id="2841503"/>
    <lineage>
        <taxon>Bacteria</taxon>
        <taxon>Bacillati</taxon>
        <taxon>Bacillota</taxon>
        <taxon>Tissierellia</taxon>
        <taxon>Tissierellales</taxon>
        <taxon>Peptoniphilaceae</taxon>
        <taxon>Peptoniphilus</taxon>
    </lineage>
</organism>
<gene>
    <name evidence="4" type="ORF">KQI68_04885</name>
</gene>
<keyword evidence="5" id="KW-1185">Reference proteome</keyword>
<dbReference type="InterPro" id="IPR020084">
    <property type="entry name" value="NUDIX_hydrolase_CS"/>
</dbReference>
<comment type="cofactor">
    <cofactor evidence="1">
        <name>Mg(2+)</name>
        <dbReference type="ChEBI" id="CHEBI:18420"/>
    </cofactor>
</comment>
<comment type="caution">
    <text evidence="4">The sequence shown here is derived from an EMBL/GenBank/DDBJ whole genome shotgun (WGS) entry which is preliminary data.</text>
</comment>
<dbReference type="CDD" id="cd03424">
    <property type="entry name" value="NUDIX_ADPRase_Nudt5_UGPPase_Nudt14"/>
    <property type="match status" value="1"/>
</dbReference>
<name>A0ABS6FGS6_9FIRM</name>
<protein>
    <submittedName>
        <fullName evidence="4">NUDIX hydrolase</fullName>
    </submittedName>
</protein>
<dbReference type="Pfam" id="PF00293">
    <property type="entry name" value="NUDIX"/>
    <property type="match status" value="1"/>
</dbReference>
<dbReference type="Proteomes" id="UP000783742">
    <property type="component" value="Unassembled WGS sequence"/>
</dbReference>
<proteinExistence type="predicted"/>
<dbReference type="RefSeq" id="WP_216549022.1">
    <property type="nucleotide sequence ID" value="NZ_JAHLQO010000003.1"/>
</dbReference>
<evidence type="ECO:0000313" key="4">
    <source>
        <dbReference type="EMBL" id="MBU5669176.1"/>
    </source>
</evidence>
<dbReference type="PANTHER" id="PTHR11839">
    <property type="entry name" value="UDP/ADP-SUGAR PYROPHOSPHATASE"/>
    <property type="match status" value="1"/>
</dbReference>
<dbReference type="PROSITE" id="PS51462">
    <property type="entry name" value="NUDIX"/>
    <property type="match status" value="1"/>
</dbReference>
<evidence type="ECO:0000259" key="3">
    <source>
        <dbReference type="PROSITE" id="PS51462"/>
    </source>
</evidence>
<reference evidence="4 5" key="1">
    <citation type="submission" date="2021-06" db="EMBL/GenBank/DDBJ databases">
        <authorList>
            <person name="Sun Q."/>
            <person name="Li D."/>
        </authorList>
    </citation>
    <scope>NUCLEOTIDE SEQUENCE [LARGE SCALE GENOMIC DNA]</scope>
    <source>
        <strain evidence="4 5">MSJ-1</strain>
    </source>
</reference>
<dbReference type="PROSITE" id="PS00893">
    <property type="entry name" value="NUDIX_BOX"/>
    <property type="match status" value="1"/>
</dbReference>
<dbReference type="GO" id="GO:0016787">
    <property type="term" value="F:hydrolase activity"/>
    <property type="evidence" value="ECO:0007669"/>
    <property type="project" value="UniProtKB-KW"/>
</dbReference>
<evidence type="ECO:0000313" key="5">
    <source>
        <dbReference type="Proteomes" id="UP000783742"/>
    </source>
</evidence>
<sequence length="186" mass="21565">MQMTNNVERTMKSTKIFDGKVLNLRVDTVEMEGQKYTKREIVERQPCVAIVAINEEDELILIRQYRKSIDKEILELPAGMVDFSEEPAQAALRELREETGYTAEKIDYLFENYSSPGFTNERLFVFAAEGLTEGEQDLDEFEDLKVEKVKFEEALKLIELGELTDSKSIAGILYFNTFRRKNEKDN</sequence>
<dbReference type="InterPro" id="IPR000086">
    <property type="entry name" value="NUDIX_hydrolase_dom"/>
</dbReference>
<evidence type="ECO:0000256" key="2">
    <source>
        <dbReference type="ARBA" id="ARBA00022801"/>
    </source>
</evidence>